<dbReference type="PANTHER" id="PTHR48063:SF16">
    <property type="entry name" value="LRR RECEPTOR-LIKE SERINE_THREONINE-PROTEIN KINASE GSO1"/>
    <property type="match status" value="1"/>
</dbReference>
<organism evidence="10 11">
    <name type="scientific">Vicia faba</name>
    <name type="common">Broad bean</name>
    <name type="synonym">Faba vulgaris</name>
    <dbReference type="NCBI Taxonomy" id="3906"/>
    <lineage>
        <taxon>Eukaryota</taxon>
        <taxon>Viridiplantae</taxon>
        <taxon>Streptophyta</taxon>
        <taxon>Embryophyta</taxon>
        <taxon>Tracheophyta</taxon>
        <taxon>Spermatophyta</taxon>
        <taxon>Magnoliopsida</taxon>
        <taxon>eudicotyledons</taxon>
        <taxon>Gunneridae</taxon>
        <taxon>Pentapetalae</taxon>
        <taxon>rosids</taxon>
        <taxon>fabids</taxon>
        <taxon>Fabales</taxon>
        <taxon>Fabaceae</taxon>
        <taxon>Papilionoideae</taxon>
        <taxon>50 kb inversion clade</taxon>
        <taxon>NPAAA clade</taxon>
        <taxon>Hologalegina</taxon>
        <taxon>IRL clade</taxon>
        <taxon>Fabeae</taxon>
        <taxon>Vicia</taxon>
    </lineage>
</organism>
<keyword evidence="9" id="KW-0325">Glycoprotein</keyword>
<gene>
    <name evidence="10" type="ORF">VFH_II276840</name>
</gene>
<dbReference type="EMBL" id="OX451737">
    <property type="protein sequence ID" value="CAI8601532.1"/>
    <property type="molecule type" value="Genomic_DNA"/>
</dbReference>
<keyword evidence="7" id="KW-0472">Membrane</keyword>
<comment type="subcellular location">
    <subcellularLocation>
        <location evidence="1">Membrane</location>
        <topology evidence="1">Single-pass type I membrane protein</topology>
    </subcellularLocation>
</comment>
<dbReference type="Pfam" id="PF13855">
    <property type="entry name" value="LRR_8"/>
    <property type="match status" value="1"/>
</dbReference>
<evidence type="ECO:0000256" key="9">
    <source>
        <dbReference type="ARBA" id="ARBA00023180"/>
    </source>
</evidence>
<dbReference type="InterPro" id="IPR046956">
    <property type="entry name" value="RLP23-like"/>
</dbReference>
<keyword evidence="6" id="KW-1133">Transmembrane helix</keyword>
<evidence type="ECO:0000256" key="6">
    <source>
        <dbReference type="ARBA" id="ARBA00022989"/>
    </source>
</evidence>
<dbReference type="PANTHER" id="PTHR48063">
    <property type="entry name" value="LRR RECEPTOR-LIKE KINASE"/>
    <property type="match status" value="1"/>
</dbReference>
<dbReference type="Proteomes" id="UP001157006">
    <property type="component" value="Chromosome 2"/>
</dbReference>
<evidence type="ECO:0000256" key="1">
    <source>
        <dbReference type="ARBA" id="ARBA00004479"/>
    </source>
</evidence>
<dbReference type="PRINTS" id="PR00019">
    <property type="entry name" value="LEURICHRPT"/>
</dbReference>
<dbReference type="AlphaFoldDB" id="A0AAV1A048"/>
<dbReference type="SUPFAM" id="SSF52058">
    <property type="entry name" value="L domain-like"/>
    <property type="match status" value="1"/>
</dbReference>
<keyword evidence="8" id="KW-0675">Receptor</keyword>
<keyword evidence="4" id="KW-0732">Signal</keyword>
<dbReference type="FunFam" id="3.80.10.10:FF:000383">
    <property type="entry name" value="Leucine-rich repeat receptor protein kinase EMS1"/>
    <property type="match status" value="2"/>
</dbReference>
<name>A0AAV1A048_VICFA</name>
<sequence>MEKYHCVTVINLLNNNLTGRIPPSLANCSILDVLDLGNNSLFGTIPDSLGQFQLLRSLHLNDNHFSGDLSSSLRNLSVLKTKDLGNNELSGLSQVLDLSRNDLTGSIPARLGDLKAIVQAKKKNKYLLYGDYEGHYYEESLNVYIKDQRLKYTKTLSLVTGIDLSDNNLTGNIPNEITKLSGLMVINLSRNHITYQIPETISNLRQLSYLDLSSNQFSGTIPLSLPSLTFLGSLNLSDNNLMGAIPYTGSVGLGFATGILAPYFTLAMKRSWSDAYFYFLDQVINKFLLRLPQPQGINNGQKRKSHHRQ</sequence>
<dbReference type="InterPro" id="IPR032675">
    <property type="entry name" value="LRR_dom_sf"/>
</dbReference>
<evidence type="ECO:0000256" key="3">
    <source>
        <dbReference type="ARBA" id="ARBA00022692"/>
    </source>
</evidence>
<accession>A0AAV1A048</accession>
<keyword evidence="3" id="KW-0812">Transmembrane</keyword>
<keyword evidence="2" id="KW-0433">Leucine-rich repeat</keyword>
<reference evidence="10 11" key="1">
    <citation type="submission" date="2023-01" db="EMBL/GenBank/DDBJ databases">
        <authorList>
            <person name="Kreplak J."/>
        </authorList>
    </citation>
    <scope>NUCLEOTIDE SEQUENCE [LARGE SCALE GENOMIC DNA]</scope>
</reference>
<dbReference type="GO" id="GO:0016020">
    <property type="term" value="C:membrane"/>
    <property type="evidence" value="ECO:0007669"/>
    <property type="project" value="UniProtKB-SubCell"/>
</dbReference>
<evidence type="ECO:0000256" key="5">
    <source>
        <dbReference type="ARBA" id="ARBA00022737"/>
    </source>
</evidence>
<evidence type="ECO:0000256" key="7">
    <source>
        <dbReference type="ARBA" id="ARBA00023136"/>
    </source>
</evidence>
<dbReference type="InterPro" id="IPR001611">
    <property type="entry name" value="Leu-rich_rpt"/>
</dbReference>
<dbReference type="Gene3D" id="3.80.10.10">
    <property type="entry name" value="Ribonuclease Inhibitor"/>
    <property type="match status" value="1"/>
</dbReference>
<protein>
    <submittedName>
        <fullName evidence="10">Uncharacterized protein</fullName>
    </submittedName>
</protein>
<keyword evidence="5" id="KW-0677">Repeat</keyword>
<dbReference type="Pfam" id="PF00560">
    <property type="entry name" value="LRR_1"/>
    <property type="match status" value="4"/>
</dbReference>
<evidence type="ECO:0000256" key="2">
    <source>
        <dbReference type="ARBA" id="ARBA00022614"/>
    </source>
</evidence>
<evidence type="ECO:0000256" key="8">
    <source>
        <dbReference type="ARBA" id="ARBA00023170"/>
    </source>
</evidence>
<evidence type="ECO:0000313" key="10">
    <source>
        <dbReference type="EMBL" id="CAI8601532.1"/>
    </source>
</evidence>
<keyword evidence="11" id="KW-1185">Reference proteome</keyword>
<evidence type="ECO:0000313" key="11">
    <source>
        <dbReference type="Proteomes" id="UP001157006"/>
    </source>
</evidence>
<evidence type="ECO:0000256" key="4">
    <source>
        <dbReference type="ARBA" id="ARBA00022729"/>
    </source>
</evidence>
<proteinExistence type="predicted"/>